<sequence length="128" mass="14017">MTVAALQAQTLQATATHLHRHPSRTRTVQRRLARRTHLPWILATALDSQWADPAPRYGPLVGTALNRMLERVGHSPHLYSAFFKTQHLMAPIALLHPLALATLLRPTAKTPDAADESGIPTGSSSPRP</sequence>
<gene>
    <name evidence="2" type="ORF">K9S39_12230</name>
</gene>
<evidence type="ECO:0000313" key="2">
    <source>
        <dbReference type="EMBL" id="UQA92499.1"/>
    </source>
</evidence>
<name>A0ABY4M428_9ACTN</name>
<protein>
    <submittedName>
        <fullName evidence="2">Uncharacterized protein</fullName>
    </submittedName>
</protein>
<dbReference type="RefSeq" id="WP_248863361.1">
    <property type="nucleotide sequence ID" value="NZ_CP086322.1"/>
</dbReference>
<feature type="region of interest" description="Disordered" evidence="1">
    <location>
        <begin position="109"/>
        <end position="128"/>
    </location>
</feature>
<keyword evidence="3" id="KW-1185">Reference proteome</keyword>
<accession>A0ABY4M428</accession>
<proteinExistence type="predicted"/>
<evidence type="ECO:0000256" key="1">
    <source>
        <dbReference type="SAM" id="MobiDB-lite"/>
    </source>
</evidence>
<organism evidence="2 3">
    <name type="scientific">Streptomyces halobius</name>
    <dbReference type="NCBI Taxonomy" id="2879846"/>
    <lineage>
        <taxon>Bacteria</taxon>
        <taxon>Bacillati</taxon>
        <taxon>Actinomycetota</taxon>
        <taxon>Actinomycetes</taxon>
        <taxon>Kitasatosporales</taxon>
        <taxon>Streptomycetaceae</taxon>
        <taxon>Streptomyces</taxon>
    </lineage>
</organism>
<dbReference type="Proteomes" id="UP000830115">
    <property type="component" value="Chromosome"/>
</dbReference>
<reference evidence="2" key="1">
    <citation type="submission" date="2021-10" db="EMBL/GenBank/DDBJ databases">
        <title>Streptomyces nigrumlapis sp.nov.,an antimicrobial producing actinobacterium isolated from Black Gobi rocks.</title>
        <authorList>
            <person name="Wen Y."/>
            <person name="Zhang W."/>
            <person name="Liu X.G."/>
        </authorList>
    </citation>
    <scope>NUCLEOTIDE SEQUENCE</scope>
    <source>
        <strain evidence="2">ST13-2-2</strain>
    </source>
</reference>
<evidence type="ECO:0000313" key="3">
    <source>
        <dbReference type="Proteomes" id="UP000830115"/>
    </source>
</evidence>
<dbReference type="EMBL" id="CP086322">
    <property type="protein sequence ID" value="UQA92499.1"/>
    <property type="molecule type" value="Genomic_DNA"/>
</dbReference>